<keyword evidence="1" id="KW-0472">Membrane</keyword>
<gene>
    <name evidence="2" type="ORF">LLE72_018935</name>
</gene>
<feature type="transmembrane region" description="Helical" evidence="1">
    <location>
        <begin position="97"/>
        <end position="115"/>
    </location>
</feature>
<proteinExistence type="predicted"/>
<reference evidence="2" key="1">
    <citation type="submission" date="2021-10" db="EMBL/GenBank/DDBJ databases">
        <authorList>
            <person name="Hussein R."/>
            <person name="Harrison J."/>
            <person name="Studholme D.J."/>
            <person name="Vicente J."/>
            <person name="Grant M."/>
        </authorList>
    </citation>
    <scope>NUCLEOTIDE SEQUENCE</scope>
    <source>
        <strain evidence="2">NCPPB 2970</strain>
    </source>
</reference>
<name>A0AAJ2X6K7_XANCA</name>
<dbReference type="Proteomes" id="UP001297361">
    <property type="component" value="Unassembled WGS sequence"/>
</dbReference>
<accession>A0AAJ2X6K7</accession>
<keyword evidence="1" id="KW-0812">Transmembrane</keyword>
<feature type="transmembrane region" description="Helical" evidence="1">
    <location>
        <begin position="61"/>
        <end position="77"/>
    </location>
</feature>
<evidence type="ECO:0000313" key="2">
    <source>
        <dbReference type="EMBL" id="MEC3889769.1"/>
    </source>
</evidence>
<evidence type="ECO:0008006" key="4">
    <source>
        <dbReference type="Google" id="ProtNLM"/>
    </source>
</evidence>
<evidence type="ECO:0000256" key="1">
    <source>
        <dbReference type="SAM" id="Phobius"/>
    </source>
</evidence>
<dbReference type="RefSeq" id="WP_103701121.1">
    <property type="nucleotide sequence ID" value="NZ_JAJFNJ020000003.1"/>
</dbReference>
<organism evidence="2 3">
    <name type="scientific">Xanthomonas campestris pv. papavericola</name>
    <dbReference type="NCBI Taxonomy" id="487881"/>
    <lineage>
        <taxon>Bacteria</taxon>
        <taxon>Pseudomonadati</taxon>
        <taxon>Pseudomonadota</taxon>
        <taxon>Gammaproteobacteria</taxon>
        <taxon>Lysobacterales</taxon>
        <taxon>Lysobacteraceae</taxon>
        <taxon>Xanthomonas</taxon>
    </lineage>
</organism>
<feature type="transmembrane region" description="Helical" evidence="1">
    <location>
        <begin position="38"/>
        <end position="54"/>
    </location>
</feature>
<comment type="caution">
    <text evidence="2">The sequence shown here is derived from an EMBL/GenBank/DDBJ whole genome shotgun (WGS) entry which is preliminary data.</text>
</comment>
<protein>
    <recommendedName>
        <fullName evidence="4">Transmembrane protein</fullName>
    </recommendedName>
</protein>
<reference evidence="2" key="2">
    <citation type="submission" date="2024-01" db="EMBL/GenBank/DDBJ databases">
        <title>Long-read genome sequencing of X. campestris pv. papavericola.</title>
        <authorList>
            <person name="Hussain R.M.F."/>
            <person name="Greer S."/>
            <person name="Harrison J."/>
            <person name="Grant M."/>
            <person name="Vicente J."/>
            <person name="Studholme D.J."/>
        </authorList>
    </citation>
    <scope>NUCLEOTIDE SEQUENCE</scope>
    <source>
        <strain evidence="2">NCPPB 2970</strain>
    </source>
</reference>
<dbReference type="AlphaFoldDB" id="A0AAJ2X6K7"/>
<dbReference type="EMBL" id="JAJFNJ020000003">
    <property type="protein sequence ID" value="MEC3889769.1"/>
    <property type="molecule type" value="Genomic_DNA"/>
</dbReference>
<sequence length="124" mass="13211">MVLRWFLLLPIVLGGFLVAGTLGSLATAAVGAWHLPGAGFSAALVVVILAYVAAPAVKLQTAFCMLILGGGIAWWLLEPSFYPESYRDRGAYLPTHLPLVATYLGGLLGLCAVLVDHRRRRAAH</sequence>
<evidence type="ECO:0000313" key="3">
    <source>
        <dbReference type="Proteomes" id="UP001297361"/>
    </source>
</evidence>
<keyword evidence="1" id="KW-1133">Transmembrane helix</keyword>